<dbReference type="InterPro" id="IPR001789">
    <property type="entry name" value="Sig_transdc_resp-reg_receiver"/>
</dbReference>
<organism evidence="5 6">
    <name type="scientific">Streptomyces albireticuli</name>
    <dbReference type="NCBI Taxonomy" id="1940"/>
    <lineage>
        <taxon>Bacteria</taxon>
        <taxon>Bacillati</taxon>
        <taxon>Actinomycetota</taxon>
        <taxon>Actinomycetes</taxon>
        <taxon>Kitasatosporales</taxon>
        <taxon>Streptomycetaceae</taxon>
        <taxon>Streptomyces</taxon>
    </lineage>
</organism>
<dbReference type="SMART" id="SM00448">
    <property type="entry name" value="REC"/>
    <property type="match status" value="1"/>
</dbReference>
<dbReference type="RefSeq" id="WP_087925379.1">
    <property type="nucleotide sequence ID" value="NZ_CP021744.1"/>
</dbReference>
<proteinExistence type="predicted"/>
<dbReference type="PRINTS" id="PR00038">
    <property type="entry name" value="HTHLUXR"/>
</dbReference>
<evidence type="ECO:0000259" key="3">
    <source>
        <dbReference type="PROSITE" id="PS50043"/>
    </source>
</evidence>
<feature type="domain" description="Response regulatory" evidence="4">
    <location>
        <begin position="3"/>
        <end position="119"/>
    </location>
</feature>
<dbReference type="SMART" id="SM00421">
    <property type="entry name" value="HTH_LUXR"/>
    <property type="match status" value="1"/>
</dbReference>
<dbReference type="SUPFAM" id="SSF52172">
    <property type="entry name" value="CheY-like"/>
    <property type="match status" value="1"/>
</dbReference>
<evidence type="ECO:0000313" key="6">
    <source>
        <dbReference type="Proteomes" id="UP000195755"/>
    </source>
</evidence>
<evidence type="ECO:0000259" key="4">
    <source>
        <dbReference type="PROSITE" id="PS50110"/>
    </source>
</evidence>
<dbReference type="InterPro" id="IPR000792">
    <property type="entry name" value="Tscrpt_reg_LuxR_C"/>
</dbReference>
<dbReference type="Gene3D" id="3.40.50.2300">
    <property type="match status" value="1"/>
</dbReference>
<dbReference type="KEGG" id="salj:SMD11_1163"/>
<dbReference type="InterPro" id="IPR011006">
    <property type="entry name" value="CheY-like_superfamily"/>
</dbReference>
<evidence type="ECO:0000256" key="1">
    <source>
        <dbReference type="ARBA" id="ARBA00023125"/>
    </source>
</evidence>
<dbReference type="GO" id="GO:0003677">
    <property type="term" value="F:DNA binding"/>
    <property type="evidence" value="ECO:0007669"/>
    <property type="project" value="UniProtKB-KW"/>
</dbReference>
<dbReference type="CDD" id="cd06170">
    <property type="entry name" value="LuxR_C_like"/>
    <property type="match status" value="1"/>
</dbReference>
<evidence type="ECO:0000313" key="5">
    <source>
        <dbReference type="EMBL" id="ARZ66826.1"/>
    </source>
</evidence>
<dbReference type="Pfam" id="PF00072">
    <property type="entry name" value="Response_reg"/>
    <property type="match status" value="1"/>
</dbReference>
<keyword evidence="1" id="KW-0238">DNA-binding</keyword>
<dbReference type="GO" id="GO:0006355">
    <property type="term" value="P:regulation of DNA-templated transcription"/>
    <property type="evidence" value="ECO:0007669"/>
    <property type="project" value="InterPro"/>
</dbReference>
<feature type="modified residue" description="4-aspartylphosphate" evidence="2">
    <location>
        <position position="54"/>
    </location>
</feature>
<dbReference type="PANTHER" id="PTHR43214">
    <property type="entry name" value="TWO-COMPONENT RESPONSE REGULATOR"/>
    <property type="match status" value="1"/>
</dbReference>
<evidence type="ECO:0000256" key="2">
    <source>
        <dbReference type="PROSITE-ProRule" id="PRU00169"/>
    </source>
</evidence>
<dbReference type="InterPro" id="IPR016032">
    <property type="entry name" value="Sig_transdc_resp-reg_C-effctor"/>
</dbReference>
<name>A0A1Z2KXR9_9ACTN</name>
<dbReference type="Pfam" id="PF00196">
    <property type="entry name" value="GerE"/>
    <property type="match status" value="1"/>
</dbReference>
<sequence length="211" mass="23185">MIRILLAEDMHMVRGALVALLELEPDFRVVAEVADGRGILPSVIKFRPDVAILDIDLPGVNGLDAAGLLWEQAPECRVIILTALEQRGTVRRAIDAHVRGFLPKNAPPAELATAIRLVHSGRRVIDSRIPPTAWEAEDCPIAGRPTDSPLTRRETDVLKRAADGNSARETAREMHLSTGTVRNYLTSAVTKLTARNQLDAVRIAKEKGWIR</sequence>
<dbReference type="PANTHER" id="PTHR43214:SF42">
    <property type="entry name" value="TRANSCRIPTIONAL REGULATORY PROTEIN DESR"/>
    <property type="match status" value="1"/>
</dbReference>
<dbReference type="PROSITE" id="PS50043">
    <property type="entry name" value="HTH_LUXR_2"/>
    <property type="match status" value="1"/>
</dbReference>
<dbReference type="InterPro" id="IPR039420">
    <property type="entry name" value="WalR-like"/>
</dbReference>
<feature type="domain" description="HTH luxR-type" evidence="3">
    <location>
        <begin position="143"/>
        <end position="208"/>
    </location>
</feature>
<accession>A0A1Z2KXR9</accession>
<dbReference type="GO" id="GO:0000160">
    <property type="term" value="P:phosphorelay signal transduction system"/>
    <property type="evidence" value="ECO:0007669"/>
    <property type="project" value="InterPro"/>
</dbReference>
<dbReference type="Proteomes" id="UP000195755">
    <property type="component" value="Chromosome"/>
</dbReference>
<keyword evidence="2" id="KW-0597">Phosphoprotein</keyword>
<protein>
    <submittedName>
        <fullName evidence="5">MerR family transcriptional regulator</fullName>
    </submittedName>
</protein>
<reference evidence="5 6" key="1">
    <citation type="submission" date="2017-06" db="EMBL/GenBank/DDBJ databases">
        <title>Streptomyces albireticuli Genome sequencing and assembly.</title>
        <authorList>
            <person name="Wang Y."/>
            <person name="Du B."/>
            <person name="Ding Y."/>
            <person name="Liu H."/>
            <person name="Hou Q."/>
            <person name="Liu K."/>
            <person name="Yao L."/>
            <person name="Wang C."/>
        </authorList>
    </citation>
    <scope>NUCLEOTIDE SEQUENCE [LARGE SCALE GENOMIC DNA]</scope>
    <source>
        <strain evidence="5 6">MDJK11</strain>
    </source>
</reference>
<dbReference type="OrthoDB" id="9808843at2"/>
<dbReference type="AlphaFoldDB" id="A0A1Z2KXR9"/>
<dbReference type="PROSITE" id="PS50110">
    <property type="entry name" value="RESPONSE_REGULATORY"/>
    <property type="match status" value="1"/>
</dbReference>
<dbReference type="EMBL" id="CP021744">
    <property type="protein sequence ID" value="ARZ66826.1"/>
    <property type="molecule type" value="Genomic_DNA"/>
</dbReference>
<gene>
    <name evidence="5" type="primary">desR</name>
    <name evidence="5" type="ORF">SMD11_1163</name>
</gene>
<dbReference type="SUPFAM" id="SSF46894">
    <property type="entry name" value="C-terminal effector domain of the bipartite response regulators"/>
    <property type="match status" value="1"/>
</dbReference>